<keyword evidence="5" id="KW-1185">Reference proteome</keyword>
<keyword evidence="1" id="KW-0479">Metal-binding</keyword>
<dbReference type="InterPro" id="IPR050248">
    <property type="entry name" value="Polysacc_deacetylase_ArnD"/>
</dbReference>
<dbReference type="CDD" id="cd10917">
    <property type="entry name" value="CE4_NodB_like_6s_7s"/>
    <property type="match status" value="1"/>
</dbReference>
<dbReference type="Pfam" id="PF01522">
    <property type="entry name" value="Polysacc_deac_1"/>
    <property type="match status" value="1"/>
</dbReference>
<dbReference type="AlphaFoldDB" id="A0A4Q9KDI0"/>
<name>A0A4Q9KDI0_9ACTN</name>
<dbReference type="InterPro" id="IPR001173">
    <property type="entry name" value="Glyco_trans_2-like"/>
</dbReference>
<dbReference type="RefSeq" id="WP_131169520.1">
    <property type="nucleotide sequence ID" value="NZ_SDMQ01000014.1"/>
</dbReference>
<dbReference type="SUPFAM" id="SSF88713">
    <property type="entry name" value="Glycoside hydrolase/deacetylase"/>
    <property type="match status" value="1"/>
</dbReference>
<reference evidence="4 5" key="1">
    <citation type="submission" date="2019-01" db="EMBL/GenBank/DDBJ databases">
        <title>Lactibacter flavus gen. nov., sp. nov., a novel bacterium of the family Propionibacteriaceae isolated from raw milk and dairy products.</title>
        <authorList>
            <person name="Huptas C."/>
            <person name="Wenning M."/>
            <person name="Breitenwieser F."/>
            <person name="Doll E."/>
            <person name="Von Neubeck M."/>
            <person name="Busse H.-J."/>
            <person name="Scherer S."/>
        </authorList>
    </citation>
    <scope>NUCLEOTIDE SEQUENCE [LARGE SCALE GENOMIC DNA]</scope>
    <source>
        <strain evidence="4 5">KCTC 33808</strain>
    </source>
</reference>
<sequence length="533" mass="58914">MERAMNTVRPTADDVPLDFAVIIPCHNVEATLGDQLDALTAQTWSRPWGIVVVNNNSTDGTRNVAARYAERGVRVVDALEGKGVAYARNAGVRTVDAATVAFCDGDDVVRPGWVSAMADGLIDSDIVSGRLDTTRINPPWLAHSRPLAEPGRLPTFGRVRFASGCTCGMTRQVFEHLHGFTEDFVGLEDIEFSLRAIHAGYQIFFVEGAAIDYRLRDDLKSVWRQGYFYGRGRPALMRQARSYGLPGPTGVAALKSGLWLLVHLPDLLTRKGRFGWVWVLANRLGYAAGVCESLTNRRGKQIAITYDDGPGPDTAELVDFLVAENVPATFFVLGEACEARPDVVRHMAAAPGIMLATHSHTHPDLHNLDEDGIRLELTTSKTVVEQLLGRVVTQFRPPLGHRDARVDRVALKLGQSVILWTLNSLDRRDGQSAAEVVTRRARHGDVVLLHDTEPLAVPTTKRLVSGLRQKGFEIVPIDRIIGPLTPGATYHGAVSPITLRVRWLRGLLWTIRHRLPSLRVRQFRSHKRMEESA</sequence>
<dbReference type="InterPro" id="IPR029044">
    <property type="entry name" value="Nucleotide-diphossugar_trans"/>
</dbReference>
<feature type="domain" description="NodB homology" evidence="3">
    <location>
        <begin position="300"/>
        <end position="475"/>
    </location>
</feature>
<dbReference type="InterPro" id="IPR002509">
    <property type="entry name" value="NODB_dom"/>
</dbReference>
<dbReference type="InterPro" id="IPR011330">
    <property type="entry name" value="Glyco_hydro/deAcase_b/a-brl"/>
</dbReference>
<gene>
    <name evidence="4" type="ORF">ET989_12610</name>
</gene>
<dbReference type="PANTHER" id="PTHR10587:SF133">
    <property type="entry name" value="CHITIN DEACETYLASE 1-RELATED"/>
    <property type="match status" value="1"/>
</dbReference>
<dbReference type="EMBL" id="SDMQ01000014">
    <property type="protein sequence ID" value="TBT83131.1"/>
    <property type="molecule type" value="Genomic_DNA"/>
</dbReference>
<evidence type="ECO:0000259" key="3">
    <source>
        <dbReference type="PROSITE" id="PS51677"/>
    </source>
</evidence>
<dbReference type="SUPFAM" id="SSF53448">
    <property type="entry name" value="Nucleotide-diphospho-sugar transferases"/>
    <property type="match status" value="1"/>
</dbReference>
<proteinExistence type="predicted"/>
<evidence type="ECO:0000313" key="4">
    <source>
        <dbReference type="EMBL" id="TBT83131.1"/>
    </source>
</evidence>
<dbReference type="GO" id="GO:0016020">
    <property type="term" value="C:membrane"/>
    <property type="evidence" value="ECO:0007669"/>
    <property type="project" value="TreeGrafter"/>
</dbReference>
<dbReference type="GO" id="GO:0016810">
    <property type="term" value="F:hydrolase activity, acting on carbon-nitrogen (but not peptide) bonds"/>
    <property type="evidence" value="ECO:0007669"/>
    <property type="project" value="InterPro"/>
</dbReference>
<keyword evidence="2" id="KW-0378">Hydrolase</keyword>
<protein>
    <submittedName>
        <fullName evidence="4">Glycosyltransferase</fullName>
    </submittedName>
</protein>
<evidence type="ECO:0000313" key="5">
    <source>
        <dbReference type="Proteomes" id="UP000292373"/>
    </source>
</evidence>
<dbReference type="Proteomes" id="UP000292373">
    <property type="component" value="Unassembled WGS sequence"/>
</dbReference>
<dbReference type="Pfam" id="PF00535">
    <property type="entry name" value="Glycos_transf_2"/>
    <property type="match status" value="1"/>
</dbReference>
<evidence type="ECO:0000256" key="2">
    <source>
        <dbReference type="ARBA" id="ARBA00022801"/>
    </source>
</evidence>
<dbReference type="GO" id="GO:0005975">
    <property type="term" value="P:carbohydrate metabolic process"/>
    <property type="evidence" value="ECO:0007669"/>
    <property type="project" value="InterPro"/>
</dbReference>
<dbReference type="Gene3D" id="3.20.20.370">
    <property type="entry name" value="Glycoside hydrolase/deacetylase"/>
    <property type="match status" value="1"/>
</dbReference>
<dbReference type="Gene3D" id="3.90.550.10">
    <property type="entry name" value="Spore Coat Polysaccharide Biosynthesis Protein SpsA, Chain A"/>
    <property type="match status" value="1"/>
</dbReference>
<dbReference type="OrthoDB" id="3725711at2"/>
<accession>A0A4Q9KDI0</accession>
<dbReference type="PANTHER" id="PTHR10587">
    <property type="entry name" value="GLYCOSYL TRANSFERASE-RELATED"/>
    <property type="match status" value="1"/>
</dbReference>
<evidence type="ECO:0000256" key="1">
    <source>
        <dbReference type="ARBA" id="ARBA00022723"/>
    </source>
</evidence>
<comment type="caution">
    <text evidence="4">The sequence shown here is derived from an EMBL/GenBank/DDBJ whole genome shotgun (WGS) entry which is preliminary data.</text>
</comment>
<dbReference type="PROSITE" id="PS51677">
    <property type="entry name" value="NODB"/>
    <property type="match status" value="1"/>
</dbReference>
<dbReference type="GO" id="GO:0046872">
    <property type="term" value="F:metal ion binding"/>
    <property type="evidence" value="ECO:0007669"/>
    <property type="project" value="UniProtKB-KW"/>
</dbReference>
<organism evidence="4 5">
    <name type="scientific">Propioniciclava sinopodophylli</name>
    <dbReference type="NCBI Taxonomy" id="1837344"/>
    <lineage>
        <taxon>Bacteria</taxon>
        <taxon>Bacillati</taxon>
        <taxon>Actinomycetota</taxon>
        <taxon>Actinomycetes</taxon>
        <taxon>Propionibacteriales</taxon>
        <taxon>Propionibacteriaceae</taxon>
        <taxon>Propioniciclava</taxon>
    </lineage>
</organism>
<keyword evidence="4" id="KW-0808">Transferase</keyword>
<dbReference type="GO" id="GO:0016740">
    <property type="term" value="F:transferase activity"/>
    <property type="evidence" value="ECO:0007669"/>
    <property type="project" value="UniProtKB-KW"/>
</dbReference>